<dbReference type="CDD" id="cd05327">
    <property type="entry name" value="retinol-DH_like_SDR_c_like"/>
    <property type="match status" value="1"/>
</dbReference>
<accession>A0A831LME9</accession>
<gene>
    <name evidence="3" type="ORF">ENN90_10995</name>
</gene>
<protein>
    <submittedName>
        <fullName evidence="3">SDR family NAD(P)-dependent oxidoreductase</fullName>
    </submittedName>
</protein>
<reference evidence="3" key="1">
    <citation type="journal article" date="2020" name="mSystems">
        <title>Genome- and Community-Level Interaction Insights into Carbon Utilization and Element Cycling Functions of Hydrothermarchaeota in Hydrothermal Sediment.</title>
        <authorList>
            <person name="Zhou Z."/>
            <person name="Liu Y."/>
            <person name="Xu W."/>
            <person name="Pan J."/>
            <person name="Luo Z.H."/>
            <person name="Li M."/>
        </authorList>
    </citation>
    <scope>NUCLEOTIDE SEQUENCE [LARGE SCALE GENOMIC DNA]</scope>
    <source>
        <strain evidence="3">SpSt-1217</strain>
    </source>
</reference>
<organism evidence="3">
    <name type="scientific">Mariniphaga anaerophila</name>
    <dbReference type="NCBI Taxonomy" id="1484053"/>
    <lineage>
        <taxon>Bacteria</taxon>
        <taxon>Pseudomonadati</taxon>
        <taxon>Bacteroidota</taxon>
        <taxon>Bacteroidia</taxon>
        <taxon>Marinilabiliales</taxon>
        <taxon>Prolixibacteraceae</taxon>
        <taxon>Mariniphaga</taxon>
    </lineage>
</organism>
<dbReference type="PANTHER" id="PTHR43157:SF31">
    <property type="entry name" value="PHOSPHATIDYLINOSITOL-GLYCAN BIOSYNTHESIS CLASS F PROTEIN"/>
    <property type="match status" value="1"/>
</dbReference>
<name>A0A831LME9_9BACT</name>
<dbReference type="InterPro" id="IPR002347">
    <property type="entry name" value="SDR_fam"/>
</dbReference>
<dbReference type="EMBL" id="DSDK01000604">
    <property type="protein sequence ID" value="HDR52125.1"/>
    <property type="molecule type" value="Genomic_DNA"/>
</dbReference>
<comment type="similarity">
    <text evidence="2">Belongs to the short-chain dehydrogenases/reductases (SDR) family.</text>
</comment>
<comment type="caution">
    <text evidence="3">The sequence shown here is derived from an EMBL/GenBank/DDBJ whole genome shotgun (WGS) entry which is preliminary data.</text>
</comment>
<dbReference type="InterPro" id="IPR036291">
    <property type="entry name" value="NAD(P)-bd_dom_sf"/>
</dbReference>
<dbReference type="PRINTS" id="PR00081">
    <property type="entry name" value="GDHRDH"/>
</dbReference>
<dbReference type="PRINTS" id="PR00080">
    <property type="entry name" value="SDRFAMILY"/>
</dbReference>
<feature type="non-terminal residue" evidence="3">
    <location>
        <position position="213"/>
    </location>
</feature>
<dbReference type="NCBIfam" id="NF004846">
    <property type="entry name" value="PRK06197.1"/>
    <property type="match status" value="1"/>
</dbReference>
<evidence type="ECO:0000256" key="1">
    <source>
        <dbReference type="ARBA" id="ARBA00023002"/>
    </source>
</evidence>
<dbReference type="GO" id="GO:0016491">
    <property type="term" value="F:oxidoreductase activity"/>
    <property type="evidence" value="ECO:0007669"/>
    <property type="project" value="UniProtKB-KW"/>
</dbReference>
<evidence type="ECO:0000313" key="3">
    <source>
        <dbReference type="EMBL" id="HDR52125.1"/>
    </source>
</evidence>
<evidence type="ECO:0000256" key="2">
    <source>
        <dbReference type="RuleBase" id="RU000363"/>
    </source>
</evidence>
<dbReference type="Gene3D" id="3.40.50.720">
    <property type="entry name" value="NAD(P)-binding Rossmann-like Domain"/>
    <property type="match status" value="1"/>
</dbReference>
<dbReference type="Pfam" id="PF00106">
    <property type="entry name" value="adh_short"/>
    <property type="match status" value="1"/>
</dbReference>
<sequence length="213" mass="23453">MKENWTTEFIPDLNGKVIIVTGGNSGLGFESVKTFAGKGAEVILASRSKENGEKAKTEILEKVPDGKIEVAQLDLADLESVRRFVKNFQQKHSRLDVLLNNAGIMTTPYFTTKDGFEGQVGTNHLGHFALTGLLLPVLKKTPKSRVVNVSSMAHKQGKMDFNNLLFENGKGYSPMKSYGRSKLANLLFTYELQRFFESNNIDSISVAAHPGVS</sequence>
<dbReference type="PANTHER" id="PTHR43157">
    <property type="entry name" value="PHOSPHATIDYLINOSITOL-GLYCAN BIOSYNTHESIS CLASS F PROTEIN-RELATED"/>
    <property type="match status" value="1"/>
</dbReference>
<dbReference type="SUPFAM" id="SSF51735">
    <property type="entry name" value="NAD(P)-binding Rossmann-fold domains"/>
    <property type="match status" value="1"/>
</dbReference>
<keyword evidence="1" id="KW-0560">Oxidoreductase</keyword>
<dbReference type="Proteomes" id="UP000886047">
    <property type="component" value="Unassembled WGS sequence"/>
</dbReference>
<proteinExistence type="inferred from homology"/>
<dbReference type="AlphaFoldDB" id="A0A831LME9"/>